<keyword evidence="3 9" id="KW-0547">Nucleotide-binding</keyword>
<evidence type="ECO:0000256" key="2">
    <source>
        <dbReference type="ARBA" id="ARBA00008263"/>
    </source>
</evidence>
<feature type="coiled-coil region" evidence="11">
    <location>
        <begin position="428"/>
        <end position="483"/>
    </location>
</feature>
<evidence type="ECO:0000256" key="8">
    <source>
        <dbReference type="ARBA" id="ARBA00063644"/>
    </source>
</evidence>
<keyword evidence="6 9" id="KW-0238">DNA-binding</keyword>
<dbReference type="SMART" id="SM00434">
    <property type="entry name" value="TOP4c"/>
    <property type="match status" value="1"/>
</dbReference>
<dbReference type="PANTHER" id="PTHR43493:SF5">
    <property type="entry name" value="DNA GYRASE SUBUNIT A, CHLOROPLASTIC_MITOCHONDRIAL"/>
    <property type="match status" value="1"/>
</dbReference>
<dbReference type="SUPFAM" id="SSF56719">
    <property type="entry name" value="Type II DNA topoisomerase"/>
    <property type="match status" value="1"/>
</dbReference>
<dbReference type="RefSeq" id="WP_089760795.1">
    <property type="nucleotide sequence ID" value="NZ_FNGO01000015.1"/>
</dbReference>
<name>A0A1G9Q6W4_9FIRM</name>
<evidence type="ECO:0000256" key="7">
    <source>
        <dbReference type="ARBA" id="ARBA00023235"/>
    </source>
</evidence>
<sequence>MVEADKVKKVPIDEEMKGAYLDYAMSVIVGRALPRVEDGLKPVHRRILYALKDLGITSNGAHKKSARIVGEVLGKYHPHGESSVYDSMVRMAQEFSYRYPLVDGHGNFGSVDGDSAAAMRYTESKMSPISEEMLRDINKDTVDFTSNFDDTLEEPEVLPARIPNLLVNGSAGIAVGMSTSIPPHNLGDVIDGIIRLIDNPNLTIEELMESIPGPDFPTGGSIMNQNEILKAYRSGRGRLRVRAKTRIEKSDDSPPRIIVEELPYQVNKARLIEKIAQQVRDEEITQIKDLRDESDRRGLRIVIELKKGTNPDVLLNLLYKNSRLQTTFSVIMLALVEGEPELLSLKEMLYHYLEHQKEVVRRRTEYDLEKAEKRAHIVEGYLRALDAIDEIVELIKQAPDSDTASDKLQREYDFSEKQADAILSMRLKRLTALEREKLENEFEKLQVEISELRGILESEEKLMNTIKEEMLEIKEKYDDERRTEILNQDTDLDMEDLIAEKEMVISLTERDYIKRTPVETYRPQHRAGKGIIGMDIREDDEIKEMITATTHDTFLFFTDKGSMYRLKGYQIPKAGRTARGNAIINLLSLDRDESIDAVITMDEYEEGYLVMATRNGQIKRSKLENYNSNYSGLKAIRLAEDDRLVDVLKTKGNEDILLITSEGNCIKFSEEDLRPIGRNTFGVKGIELEGDDHVAAMARSGRGDHLMVLSDRGYGKKTSLKDYRLQQRGGKGVITARLSNIEEKIAGAEVVDQNLDQDLFIMTRAGKIIRVKIEEISEFGRNTQGVKIITPEESDIVAALSVFDPETD</sequence>
<evidence type="ECO:0000313" key="14">
    <source>
        <dbReference type="Proteomes" id="UP000199476"/>
    </source>
</evidence>
<dbReference type="SUPFAM" id="SSF101904">
    <property type="entry name" value="GyrA/ParC C-terminal domain-like"/>
    <property type="match status" value="1"/>
</dbReference>
<organism evidence="13 14">
    <name type="scientific">Halarsenatibacter silvermanii</name>
    <dbReference type="NCBI Taxonomy" id="321763"/>
    <lineage>
        <taxon>Bacteria</taxon>
        <taxon>Bacillati</taxon>
        <taxon>Bacillota</taxon>
        <taxon>Clostridia</taxon>
        <taxon>Halanaerobiales</taxon>
        <taxon>Halarsenatibacteraceae</taxon>
        <taxon>Halarsenatibacter</taxon>
    </lineage>
</organism>
<dbReference type="Pfam" id="PF00521">
    <property type="entry name" value="DNA_topoisoIV"/>
    <property type="match status" value="1"/>
</dbReference>
<evidence type="ECO:0000256" key="11">
    <source>
        <dbReference type="SAM" id="Coils"/>
    </source>
</evidence>
<evidence type="ECO:0000313" key="13">
    <source>
        <dbReference type="EMBL" id="SDM06683.1"/>
    </source>
</evidence>
<dbReference type="GO" id="GO:0006261">
    <property type="term" value="P:DNA-templated DNA replication"/>
    <property type="evidence" value="ECO:0007669"/>
    <property type="project" value="UniProtKB-UniRule"/>
</dbReference>
<dbReference type="FunFam" id="3.90.199.10:FF:000001">
    <property type="entry name" value="DNA gyrase subunit A"/>
    <property type="match status" value="1"/>
</dbReference>
<dbReference type="EMBL" id="FNGO01000015">
    <property type="protein sequence ID" value="SDM06683.1"/>
    <property type="molecule type" value="Genomic_DNA"/>
</dbReference>
<dbReference type="InterPro" id="IPR013758">
    <property type="entry name" value="Topo_IIA_A/C_ab"/>
</dbReference>
<evidence type="ECO:0000256" key="9">
    <source>
        <dbReference type="HAMAP-Rule" id="MF_01897"/>
    </source>
</evidence>
<comment type="subunit">
    <text evidence="9">Heterotetramer, composed of two GyrA and two GyrB chains. In the heterotetramer, GyrA contains the active site tyrosine that forms a transient covalent intermediate with DNA, while GyrB binds cofactors and catalyzes ATP hydrolysis.</text>
</comment>
<feature type="short sequence motif" description="GyrA-box" evidence="9">
    <location>
        <begin position="524"/>
        <end position="530"/>
    </location>
</feature>
<evidence type="ECO:0000256" key="5">
    <source>
        <dbReference type="ARBA" id="ARBA00023029"/>
    </source>
</evidence>
<evidence type="ECO:0000256" key="3">
    <source>
        <dbReference type="ARBA" id="ARBA00022741"/>
    </source>
</evidence>
<evidence type="ECO:0000256" key="10">
    <source>
        <dbReference type="PROSITE-ProRule" id="PRU01384"/>
    </source>
</evidence>
<comment type="catalytic activity">
    <reaction evidence="1 9 10">
        <text>ATP-dependent breakage, passage and rejoining of double-stranded DNA.</text>
        <dbReference type="EC" id="5.6.2.2"/>
    </reaction>
</comment>
<keyword evidence="7 9" id="KW-0413">Isomerase</keyword>
<dbReference type="InterPro" id="IPR002205">
    <property type="entry name" value="Topo_IIA_dom_A"/>
</dbReference>
<dbReference type="Gene3D" id="3.30.1360.40">
    <property type="match status" value="1"/>
</dbReference>
<dbReference type="NCBIfam" id="NF004043">
    <property type="entry name" value="PRK05560.1"/>
    <property type="match status" value="1"/>
</dbReference>
<dbReference type="InterPro" id="IPR013757">
    <property type="entry name" value="Topo_IIA_A_a_sf"/>
</dbReference>
<dbReference type="STRING" id="321763.SAMN04488692_11566"/>
<dbReference type="InterPro" id="IPR013760">
    <property type="entry name" value="Topo_IIA-like_dom_sf"/>
</dbReference>
<dbReference type="GO" id="GO:0005694">
    <property type="term" value="C:chromosome"/>
    <property type="evidence" value="ECO:0007669"/>
    <property type="project" value="InterPro"/>
</dbReference>
<protein>
    <recommendedName>
        <fullName evidence="9">DNA gyrase subunit A</fullName>
        <ecNumber evidence="9">5.6.2.2</ecNumber>
    </recommendedName>
</protein>
<comment type="subcellular location">
    <subcellularLocation>
        <location evidence="9">Cytoplasm</location>
    </subcellularLocation>
</comment>
<dbReference type="InterPro" id="IPR006691">
    <property type="entry name" value="GyrA/parC_rep"/>
</dbReference>
<comment type="similarity">
    <text evidence="2 9">Belongs to the type II topoisomerase GyrA/ParC subunit family.</text>
</comment>
<dbReference type="NCBIfam" id="TIGR01063">
    <property type="entry name" value="gyrA"/>
    <property type="match status" value="1"/>
</dbReference>
<evidence type="ECO:0000256" key="1">
    <source>
        <dbReference type="ARBA" id="ARBA00000185"/>
    </source>
</evidence>
<keyword evidence="4 9" id="KW-0067">ATP-binding</keyword>
<dbReference type="GO" id="GO:0034335">
    <property type="term" value="F:DNA negative supercoiling activity"/>
    <property type="evidence" value="ECO:0007669"/>
    <property type="project" value="UniProtKB-ARBA"/>
</dbReference>
<proteinExistence type="inferred from homology"/>
<gene>
    <name evidence="9" type="primary">gyrA</name>
    <name evidence="13" type="ORF">SAMN04488692_11566</name>
</gene>
<evidence type="ECO:0000259" key="12">
    <source>
        <dbReference type="PROSITE" id="PS52040"/>
    </source>
</evidence>
<dbReference type="GO" id="GO:0003677">
    <property type="term" value="F:DNA binding"/>
    <property type="evidence" value="ECO:0007669"/>
    <property type="project" value="UniProtKB-UniRule"/>
</dbReference>
<reference evidence="13 14" key="1">
    <citation type="submission" date="2016-10" db="EMBL/GenBank/DDBJ databases">
        <authorList>
            <person name="de Groot N.N."/>
        </authorList>
    </citation>
    <scope>NUCLEOTIDE SEQUENCE [LARGE SCALE GENOMIC DNA]</scope>
    <source>
        <strain evidence="13 14">SLAS-1</strain>
    </source>
</reference>
<comment type="subunit">
    <text evidence="8">Heterotetramer composed of ParC and ParE.</text>
</comment>
<comment type="function">
    <text evidence="9">A type II topoisomerase that negatively supercoils closed circular double-stranded (ds) DNA in an ATP-dependent manner to modulate DNA topology and maintain chromosomes in an underwound state. Negative supercoiling favors strand separation, and DNA replication, transcription, recombination and repair, all of which involve strand separation. Also able to catalyze the interconversion of other topological isomers of dsDNA rings, including catenanes and knotted rings. Type II topoisomerases break and join 2 DNA strands simultaneously in an ATP-dependent manner.</text>
</comment>
<keyword evidence="11" id="KW-0175">Coiled coil</keyword>
<dbReference type="Pfam" id="PF03989">
    <property type="entry name" value="DNA_gyraseA_C"/>
    <property type="match status" value="6"/>
</dbReference>
<dbReference type="GO" id="GO:0009330">
    <property type="term" value="C:DNA topoisomerase type II (double strand cut, ATP-hydrolyzing) complex"/>
    <property type="evidence" value="ECO:0007669"/>
    <property type="project" value="TreeGrafter"/>
</dbReference>
<dbReference type="EC" id="5.6.2.2" evidence="9"/>
<keyword evidence="14" id="KW-1185">Reference proteome</keyword>
<dbReference type="GO" id="GO:0005737">
    <property type="term" value="C:cytoplasm"/>
    <property type="evidence" value="ECO:0007669"/>
    <property type="project" value="UniProtKB-SubCell"/>
</dbReference>
<dbReference type="Gene3D" id="2.120.10.90">
    <property type="entry name" value="DNA gyrase/topoisomerase IV, subunit A, C-terminal"/>
    <property type="match status" value="1"/>
</dbReference>
<accession>A0A1G9Q6W4</accession>
<dbReference type="InterPro" id="IPR050220">
    <property type="entry name" value="Type_II_DNA_Topoisomerases"/>
</dbReference>
<dbReference type="OrthoDB" id="9806486at2"/>
<feature type="domain" description="Topo IIA-type catalytic" evidence="12">
    <location>
        <begin position="33"/>
        <end position="497"/>
    </location>
</feature>
<dbReference type="Proteomes" id="UP000199476">
    <property type="component" value="Unassembled WGS sequence"/>
</dbReference>
<evidence type="ECO:0000256" key="4">
    <source>
        <dbReference type="ARBA" id="ARBA00022840"/>
    </source>
</evidence>
<evidence type="ECO:0000256" key="6">
    <source>
        <dbReference type="ARBA" id="ARBA00023125"/>
    </source>
</evidence>
<dbReference type="GO" id="GO:0005524">
    <property type="term" value="F:ATP binding"/>
    <property type="evidence" value="ECO:0007669"/>
    <property type="project" value="UniProtKB-UniRule"/>
</dbReference>
<dbReference type="InterPro" id="IPR005743">
    <property type="entry name" value="GyrA"/>
</dbReference>
<dbReference type="HAMAP" id="MF_01897">
    <property type="entry name" value="GyrA"/>
    <property type="match status" value="1"/>
</dbReference>
<feature type="active site" description="O-(5'-phospho-DNA)-tyrosine intermediate" evidence="9 10">
    <location>
        <position position="121"/>
    </location>
</feature>
<dbReference type="Gene3D" id="3.90.199.10">
    <property type="entry name" value="Topoisomerase II, domain 5"/>
    <property type="match status" value="1"/>
</dbReference>
<dbReference type="CDD" id="cd00187">
    <property type="entry name" value="TOP4c"/>
    <property type="match status" value="1"/>
</dbReference>
<dbReference type="PANTHER" id="PTHR43493">
    <property type="entry name" value="DNA GYRASE/TOPOISOMERASE SUBUNIT A"/>
    <property type="match status" value="1"/>
</dbReference>
<comment type="miscellaneous">
    <text evidence="9">Few gyrases are as efficient as E.coli at forming negative supercoils. Not all organisms have 2 type II topoisomerases; in organisms with a single type II topoisomerase this enzyme also has to decatenate newly replicated chromosomes.</text>
</comment>
<keyword evidence="5 9" id="KW-0799">Topoisomerase</keyword>
<dbReference type="PROSITE" id="PS52040">
    <property type="entry name" value="TOPO_IIA"/>
    <property type="match status" value="1"/>
</dbReference>
<dbReference type="GO" id="GO:0006265">
    <property type="term" value="P:DNA topological change"/>
    <property type="evidence" value="ECO:0007669"/>
    <property type="project" value="UniProtKB-UniRule"/>
</dbReference>
<keyword evidence="9" id="KW-0963">Cytoplasm</keyword>
<dbReference type="FunFam" id="3.30.1360.40:FF:000002">
    <property type="entry name" value="DNA gyrase subunit A"/>
    <property type="match status" value="1"/>
</dbReference>
<dbReference type="FunFam" id="1.10.268.10:FF:000001">
    <property type="entry name" value="DNA gyrase subunit A"/>
    <property type="match status" value="1"/>
</dbReference>
<dbReference type="FunFam" id="2.120.10.90:FF:000005">
    <property type="entry name" value="DNA topoisomerase 4 subunit A"/>
    <property type="match status" value="1"/>
</dbReference>
<dbReference type="NCBIfam" id="NF004044">
    <property type="entry name" value="PRK05561.1"/>
    <property type="match status" value="1"/>
</dbReference>
<dbReference type="AlphaFoldDB" id="A0A1G9Q6W4"/>
<dbReference type="Gene3D" id="1.10.268.10">
    <property type="entry name" value="Topoisomerase, domain 3"/>
    <property type="match status" value="1"/>
</dbReference>
<dbReference type="InterPro" id="IPR035516">
    <property type="entry name" value="Gyrase/topoIV_suA_C"/>
</dbReference>